<keyword evidence="4" id="KW-1185">Reference proteome</keyword>
<dbReference type="InterPro" id="IPR003961">
    <property type="entry name" value="FN3_dom"/>
</dbReference>
<name>A0A504JFU6_9FLAO</name>
<dbReference type="InterPro" id="IPR036116">
    <property type="entry name" value="FN3_sf"/>
</dbReference>
<organism evidence="3 4">
    <name type="scientific">Aquimarina algicola</name>
    <dbReference type="NCBI Taxonomy" id="2589995"/>
    <lineage>
        <taxon>Bacteria</taxon>
        <taxon>Pseudomonadati</taxon>
        <taxon>Bacteroidota</taxon>
        <taxon>Flavobacteriia</taxon>
        <taxon>Flavobacteriales</taxon>
        <taxon>Flavobacteriaceae</taxon>
        <taxon>Aquimarina</taxon>
    </lineage>
</organism>
<dbReference type="RefSeq" id="WP_140594349.1">
    <property type="nucleotide sequence ID" value="NZ_VFWZ01000004.1"/>
</dbReference>
<dbReference type="Proteomes" id="UP000315540">
    <property type="component" value="Unassembled WGS sequence"/>
</dbReference>
<feature type="chain" id="PRO_5021258855" evidence="1">
    <location>
        <begin position="21"/>
        <end position="2143"/>
    </location>
</feature>
<reference evidence="3 4" key="1">
    <citation type="submission" date="2019-06" db="EMBL/GenBank/DDBJ databases">
        <authorList>
            <person name="Meng X."/>
        </authorList>
    </citation>
    <scope>NUCLEOTIDE SEQUENCE [LARGE SCALE GENOMIC DNA]</scope>
    <source>
        <strain evidence="3 4">M625</strain>
    </source>
</reference>
<dbReference type="SUPFAM" id="SSF49265">
    <property type="entry name" value="Fibronectin type III"/>
    <property type="match status" value="1"/>
</dbReference>
<keyword evidence="1" id="KW-0732">Signal</keyword>
<feature type="signal peptide" evidence="1">
    <location>
        <begin position="1"/>
        <end position="20"/>
    </location>
</feature>
<evidence type="ECO:0000259" key="2">
    <source>
        <dbReference type="PROSITE" id="PS50853"/>
    </source>
</evidence>
<proteinExistence type="predicted"/>
<dbReference type="Gene3D" id="2.60.40.10">
    <property type="entry name" value="Immunoglobulins"/>
    <property type="match status" value="1"/>
</dbReference>
<gene>
    <name evidence="3" type="ORF">FHK87_14595</name>
</gene>
<evidence type="ECO:0000313" key="4">
    <source>
        <dbReference type="Proteomes" id="UP000315540"/>
    </source>
</evidence>
<comment type="caution">
    <text evidence="3">The sequence shown here is derived from an EMBL/GenBank/DDBJ whole genome shotgun (WGS) entry which is preliminary data.</text>
</comment>
<evidence type="ECO:0000256" key="1">
    <source>
        <dbReference type="SAM" id="SignalP"/>
    </source>
</evidence>
<dbReference type="EMBL" id="VFWZ01000004">
    <property type="protein sequence ID" value="TPN85251.1"/>
    <property type="molecule type" value="Genomic_DNA"/>
</dbReference>
<accession>A0A504JFU6</accession>
<protein>
    <submittedName>
        <fullName evidence="3">Fibronectin type III domain-containing protein</fullName>
    </submittedName>
</protein>
<sequence>MKKLVLALFILFCSSGKTLAQQFPITILPQVNPPVPVNFYNYADGTTLNSPLRVQLLLRDITINDEQIRLKVSFDGNGIAFESRDIVIGAAPLFISGGEPLSLTNVELAPYFEFQNLQGINPNIYGRTIPEGSYQFCFEVFDFSTGNRLSSKTCVSTYIFKNEPPILNLPLNGYNIEPKEVENIVFQWTPRHINVSNVEYELSIVEIWDDTVDPQTAFLSLPPVFETTTRSTSFVYGPTQPLLLPEKRYAWRVRAKALKGAEEIGLFRNQGNSQIFWFSRTSPCNVPINVYAEPKGISKINVFWEEDPSVYTEYTIAYREANKPNAQWFTMRTNSGWATIWDLKPGTTYEYKVKGKCKYQYGDFSETQEITTATAQDETANYNCGIVPDAVAITNREPNPNLKIGDRVTAGDFVMTITELESNNNGRITGRGYVKIPYFKFARFGVKFNDVLINTSNQLAEGEIITLYDPAFGEGENMTVDVDLDVVEMITGDQGELSSGEVDFVIADIKPDENNAWIITGTNGEQVVVPGGQDVVIRDESGTAWTVGEDGTISQEQIAEGGAVTEDTTSGLINDEVSQISATGVRIDFEKSGFYAFDKIPDNVKEQLGAKYKSLAMANGEVYQIPYKVISDIRGEDKIKAKATFYDDNITTKDIVFKTKEGIEIPAEWSDNTATLSLKRKSDYLIEEILATVKPKKPKEKHTIAGAFNLVHLGKPEMYAINLVIVPVNNATVNSRIQEQINTIYNKVGVNFKTIIGDRLHIPESVWDIDQDDQVINAGDSGILNYYSKEEKAINEYFKIQTNYNKQTYYLFVTDLKSFNSDTAREIDGFMPLKGQFGFVFQKSKEQSTTIAHELGHGVFGLEHPFVEYKIPEKSTDFLMDYNGGTVFNHMDWKKIHAPGFKLYWFQDDNEGEFYRTDGLPVTSIFKLLRCEYHKDNPTVSFELSEKLKELGKPIKTDGYNVIRYRNGKLIVPDHDEFKTVTINTIIRYKDNPKTLIPSSGVTIRSIGDGYFEYNLGDIIVATNELSLSKLFNSNPKEEFKAYITSEGKYSNPQTKTDYVYKFLSDNDLSNDDINFLLNLSDCELETLNHESRFKILSLLSQKWTLFEKRENLVLDILRTTSKYSLSNTQENSYDLLLTNFQNDSDVYKIIFERTGGDNKEHLLDELFTIWSGSTFYETYHSDDSGNYNVNVRNSEFYREFKKEIERFIYNTNTSECLSDLRNLNTIDLRNCLKNATSNDILSITLEDRKFIIEKLLSFSPSSQGKGFKITQECLIRLISLIPEEVDKDDFINYLTETKITVSMPSTSIDAPNVNNTSDYKIITALFNNVSDASLITSGDFRLELIKAFSKLKLRSESFKIKMNRISEHIQNFDMDGLKEDGLVMYEYDYQNILKRLYTDLPFTENNGYVSLETKLVDNNGNTTPKISITQFSKVGLGSKEILINEKKYDPFDIILFVNTSKLPLLSDFSKPDASGKNVAAPAPAILAHYAASVGEEQTQSDIIQTTIDVGTLFIPGGQLSALGKAFYYADKISSLTSIAGTFNREKNPELSSLLNKISLATGLVSMADLAISGTKLVSKTPDDVTKDLVDHAEKLMDIIKNQPDEIIQVLSSEKGVKGIRELTRVLENEKEALGSAISSSDAIKVDEAVSALKRFKASSNSNKKLSEEIEYIYDDPDGLYLDLSLGEIHIEVQKLIKQSELPEIIKAEFAKVDDFKMLRSLIDGHSETLFDMINSSNIGLVDYTMFLIKGRKEERFDYKTYKYLVAEAEKVFELAPVEVTQRANNGGYRGAFFDGEVNGNSAVFKYDRNHTINAMDEMEKILKDLERYGGPEFYGRYRVQLEDGSWREVIGMEKITGYNIKEIERRVLNEENLDPDNIGFTQVAPMYLKAIDDIENQLLKDGNRLIEDINLGDFILTNDPNRPIVMLDMLLEPGTSLHQGLVTSGTNRPIREIIEELIEKTKSVSVPRNSNRKYQFENEGYVYKSTVEIEEDGAKLITHYLKKEGEKDREIGVSSISKDGLLYDYVVSLPDKLKRKEVSKAVMHRLLKEDINKISSEYPNSEYLPDNYNAFMNTYSPDKKNEVEAVLATPEGKVLGKEWIPTEIRISKKEILLSWVRKTGNSMELRMSRLKQRIKKARPNCK</sequence>
<feature type="domain" description="Fibronectin type-III" evidence="2">
    <location>
        <begin position="286"/>
        <end position="377"/>
    </location>
</feature>
<dbReference type="CDD" id="cd00063">
    <property type="entry name" value="FN3"/>
    <property type="match status" value="1"/>
</dbReference>
<dbReference type="Pfam" id="PF00041">
    <property type="entry name" value="fn3"/>
    <property type="match status" value="1"/>
</dbReference>
<evidence type="ECO:0000313" key="3">
    <source>
        <dbReference type="EMBL" id="TPN85251.1"/>
    </source>
</evidence>
<dbReference type="PROSITE" id="PS50853">
    <property type="entry name" value="FN3"/>
    <property type="match status" value="1"/>
</dbReference>
<dbReference type="InterPro" id="IPR013783">
    <property type="entry name" value="Ig-like_fold"/>
</dbReference>
<dbReference type="OrthoDB" id="1521695at2"/>